<dbReference type="GO" id="GO:0016787">
    <property type="term" value="F:hydrolase activity"/>
    <property type="evidence" value="ECO:0007669"/>
    <property type="project" value="UniProtKB-KW"/>
</dbReference>
<dbReference type="PATRIC" id="fig|411473.3.peg.2195"/>
<evidence type="ECO:0008006" key="5">
    <source>
        <dbReference type="Google" id="ProtNLM"/>
    </source>
</evidence>
<dbReference type="HOGENOM" id="CLU_043122_1_1_9"/>
<accession>U2LP59</accession>
<name>U2LP59_9FIRM</name>
<organism evidence="3 4">
    <name type="scientific">Ruminococcus callidus ATCC 27760</name>
    <dbReference type="NCBI Taxonomy" id="411473"/>
    <lineage>
        <taxon>Bacteria</taxon>
        <taxon>Bacillati</taxon>
        <taxon>Bacillota</taxon>
        <taxon>Clostridia</taxon>
        <taxon>Eubacteriales</taxon>
        <taxon>Oscillospiraceae</taxon>
        <taxon>Ruminococcus</taxon>
    </lineage>
</organism>
<evidence type="ECO:0000313" key="4">
    <source>
        <dbReference type="Proteomes" id="UP000016662"/>
    </source>
</evidence>
<dbReference type="Pfam" id="PF10926">
    <property type="entry name" value="DUF2800"/>
    <property type="match status" value="1"/>
</dbReference>
<keyword evidence="1" id="KW-0378">Hydrolase</keyword>
<feature type="region of interest" description="Disordered" evidence="2">
    <location>
        <begin position="327"/>
        <end position="350"/>
    </location>
</feature>
<comment type="caution">
    <text evidence="3">The sequence shown here is derived from an EMBL/GenBank/DDBJ whole genome shotgun (WGS) entry which is preliminary data.</text>
</comment>
<dbReference type="eggNOG" id="COG2887">
    <property type="taxonomic scope" value="Bacteria"/>
</dbReference>
<dbReference type="InterPro" id="IPR021229">
    <property type="entry name" value="DUF2800"/>
</dbReference>
<dbReference type="EMBL" id="AWVF01000321">
    <property type="protein sequence ID" value="ERJ91284.1"/>
    <property type="molecule type" value="Genomic_DNA"/>
</dbReference>
<proteinExistence type="predicted"/>
<evidence type="ECO:0000256" key="2">
    <source>
        <dbReference type="SAM" id="MobiDB-lite"/>
    </source>
</evidence>
<gene>
    <name evidence="3" type="ORF">RUMCAL_02623</name>
</gene>
<dbReference type="STRING" id="411473.RUMCAL_02623"/>
<evidence type="ECO:0000256" key="1">
    <source>
        <dbReference type="ARBA" id="ARBA00022801"/>
    </source>
</evidence>
<keyword evidence="4" id="KW-1185">Reference proteome</keyword>
<sequence length="350" mass="39124">MENAAQTDTGSSYAQQGTDAHALCEYKVKKALGYKVRDPTDDLEYFDEEMAECSDAYCEFIMEQVAAAKQTCPDPQVMVEQRLDFTRWVAESFGTADCIIVADGTMTIVDFKYGLGVLVDAENNSQMRMYALGALNLFEALYDIQTVRMCIFQPRRNNVSVAEVTKDELLRWADDVLIPAAALAAQGEGEYKAGKHCQFCKIKATCRKRAEYNLQLAQYDFAVPDTLADDEISMILDRADTFIGWVNDVKDYALEQAISGKQFPGFKVVEGRSNRRYTNPDAVVAVVTDAGYDPYERKLMGVTAMTKLLGSKKFNALLGSLIEKPQGKPTLVPESDKRPAWTINDFQEED</sequence>
<dbReference type="AlphaFoldDB" id="U2LP59"/>
<dbReference type="Gene3D" id="3.90.320.10">
    <property type="match status" value="1"/>
</dbReference>
<dbReference type="Proteomes" id="UP000016662">
    <property type="component" value="Unassembled WGS sequence"/>
</dbReference>
<protein>
    <recommendedName>
        <fullName evidence="5">DUF2800 domain-containing protein</fullName>
    </recommendedName>
</protein>
<dbReference type="InterPro" id="IPR011604">
    <property type="entry name" value="PDDEXK-like_dom_sf"/>
</dbReference>
<reference evidence="3 4" key="1">
    <citation type="submission" date="2013-07" db="EMBL/GenBank/DDBJ databases">
        <authorList>
            <person name="Weinstock G."/>
            <person name="Sodergren E."/>
            <person name="Wylie T."/>
            <person name="Fulton L."/>
            <person name="Fulton R."/>
            <person name="Fronick C."/>
            <person name="O'Laughlin M."/>
            <person name="Godfrey J."/>
            <person name="Miner T."/>
            <person name="Herter B."/>
            <person name="Appelbaum E."/>
            <person name="Cordes M."/>
            <person name="Lek S."/>
            <person name="Wollam A."/>
            <person name="Pepin K.H."/>
            <person name="Palsikar V.B."/>
            <person name="Mitreva M."/>
            <person name="Wilson R.K."/>
        </authorList>
    </citation>
    <scope>NUCLEOTIDE SEQUENCE [LARGE SCALE GENOMIC DNA]</scope>
    <source>
        <strain evidence="3 4">ATCC 27760</strain>
    </source>
</reference>
<evidence type="ECO:0000313" key="3">
    <source>
        <dbReference type="EMBL" id="ERJ91284.1"/>
    </source>
</evidence>